<dbReference type="OrthoDB" id="626167at2759"/>
<evidence type="ECO:0000313" key="1">
    <source>
        <dbReference type="EMBL" id="OMJ66802.1"/>
    </source>
</evidence>
<reference evidence="1 2" key="1">
    <citation type="submission" date="2016-11" db="EMBL/GenBank/DDBJ databases">
        <title>The macronuclear genome of Stentor coeruleus: a giant cell with tiny introns.</title>
        <authorList>
            <person name="Slabodnick M."/>
            <person name="Ruby J.G."/>
            <person name="Reiff S.B."/>
            <person name="Swart E.C."/>
            <person name="Gosai S."/>
            <person name="Prabakaran S."/>
            <person name="Witkowska E."/>
            <person name="Larue G.E."/>
            <person name="Fisher S."/>
            <person name="Freeman R.M."/>
            <person name="Gunawardena J."/>
            <person name="Chu W."/>
            <person name="Stover N.A."/>
            <person name="Gregory B.D."/>
            <person name="Nowacki M."/>
            <person name="Derisi J."/>
            <person name="Roy S.W."/>
            <person name="Marshall W.F."/>
            <person name="Sood P."/>
        </authorList>
    </citation>
    <scope>NUCLEOTIDE SEQUENCE [LARGE SCALE GENOMIC DNA]</scope>
    <source>
        <strain evidence="1">WM001</strain>
    </source>
</reference>
<organism evidence="1 2">
    <name type="scientific">Stentor coeruleus</name>
    <dbReference type="NCBI Taxonomy" id="5963"/>
    <lineage>
        <taxon>Eukaryota</taxon>
        <taxon>Sar</taxon>
        <taxon>Alveolata</taxon>
        <taxon>Ciliophora</taxon>
        <taxon>Postciliodesmatophora</taxon>
        <taxon>Heterotrichea</taxon>
        <taxon>Heterotrichida</taxon>
        <taxon>Stentoridae</taxon>
        <taxon>Stentor</taxon>
    </lineage>
</organism>
<dbReference type="PANTHER" id="PTHR10098">
    <property type="entry name" value="RAPSYN-RELATED"/>
    <property type="match status" value="1"/>
</dbReference>
<dbReference type="SMART" id="SM00028">
    <property type="entry name" value="TPR"/>
    <property type="match status" value="3"/>
</dbReference>
<proteinExistence type="predicted"/>
<dbReference type="InterPro" id="IPR019734">
    <property type="entry name" value="TPR_rpt"/>
</dbReference>
<accession>A0A1R2AQK5</accession>
<dbReference type="Gene3D" id="1.25.40.10">
    <property type="entry name" value="Tetratricopeptide repeat domain"/>
    <property type="match status" value="2"/>
</dbReference>
<dbReference type="EMBL" id="MPUH01001630">
    <property type="protein sequence ID" value="OMJ66802.1"/>
    <property type="molecule type" value="Genomic_DNA"/>
</dbReference>
<dbReference type="SUPFAM" id="SSF48452">
    <property type="entry name" value="TPR-like"/>
    <property type="match status" value="1"/>
</dbReference>
<dbReference type="AlphaFoldDB" id="A0A1R2AQK5"/>
<sequence>MKSSYLRRSSTKLSNLQDIKSYYTASTIHKAPSRFTPSKKSLYQSLPHIPISGSEGKMLLFNEVFINSSTLPSYRARKLKKLNIIKTRSSDFFYQLLTVQTTQVDLTLKDLLCIAELGIPQGDMKKEASIAIAIGDKYLEMRKNLSALKFYKRALVDYKILKDQAGRCAALNRLGIVYHNRGDFETSKKMLKKHKLLCPEDFMPSYNLGIVTRALRSYKQSIKYLLRALMIGEEKDNKEEVCIANAQLGLTYKALGDPDVAKQKIVQAIKIAKSIKANSIILELKIAMAYLTYHQGNLQESEKHFYNSMLLSVGKKSDVCRINIGVLRGEEKLKQMFACYN</sequence>
<comment type="caution">
    <text evidence="1">The sequence shown here is derived from an EMBL/GenBank/DDBJ whole genome shotgun (WGS) entry which is preliminary data.</text>
</comment>
<dbReference type="Proteomes" id="UP000187209">
    <property type="component" value="Unassembled WGS sequence"/>
</dbReference>
<dbReference type="Pfam" id="PF13181">
    <property type="entry name" value="TPR_8"/>
    <property type="match status" value="1"/>
</dbReference>
<dbReference type="InterPro" id="IPR011990">
    <property type="entry name" value="TPR-like_helical_dom_sf"/>
</dbReference>
<evidence type="ECO:0000313" key="2">
    <source>
        <dbReference type="Proteomes" id="UP000187209"/>
    </source>
</evidence>
<gene>
    <name evidence="1" type="ORF">SteCoe_36234</name>
</gene>
<protein>
    <submittedName>
        <fullName evidence="1">Uncharacterized protein</fullName>
    </submittedName>
</protein>
<name>A0A1R2AQK5_9CILI</name>
<keyword evidence="2" id="KW-1185">Reference proteome</keyword>
<dbReference type="PANTHER" id="PTHR10098:SF108">
    <property type="entry name" value="TETRATRICOPEPTIDE REPEAT PROTEIN 28"/>
    <property type="match status" value="1"/>
</dbReference>